<proteinExistence type="predicted"/>
<dbReference type="EMBL" id="BAABIW010000015">
    <property type="protein sequence ID" value="GAA5028028.1"/>
    <property type="molecule type" value="Genomic_DNA"/>
</dbReference>
<gene>
    <name evidence="1" type="ORF">GCM10023258_23230</name>
</gene>
<keyword evidence="2" id="KW-1185">Reference proteome</keyword>
<reference evidence="2" key="1">
    <citation type="journal article" date="2019" name="Int. J. Syst. Evol. Microbiol.">
        <title>The Global Catalogue of Microorganisms (GCM) 10K type strain sequencing project: providing services to taxonomists for standard genome sequencing and annotation.</title>
        <authorList>
            <consortium name="The Broad Institute Genomics Platform"/>
            <consortium name="The Broad Institute Genome Sequencing Center for Infectious Disease"/>
            <person name="Wu L."/>
            <person name="Ma J."/>
        </authorList>
    </citation>
    <scope>NUCLEOTIDE SEQUENCE [LARGE SCALE GENOMIC DNA]</scope>
    <source>
        <strain evidence="2">JCM 17687</strain>
    </source>
</reference>
<evidence type="ECO:0000313" key="2">
    <source>
        <dbReference type="Proteomes" id="UP001500427"/>
    </source>
</evidence>
<comment type="caution">
    <text evidence="1">The sequence shown here is derived from an EMBL/GenBank/DDBJ whole genome shotgun (WGS) entry which is preliminary data.</text>
</comment>
<accession>A0ABP9JCT1</accession>
<sequence length="135" mass="13985">MRLMNAAGVPLEVGRAAYGISGMVAPAWLAGHELHGVPDDTTVGVARMLGVRHLAQAVAVVAAGVPEAHRAGALVDGLHAMSMVAWAAATGRDRRYFVTSAVLATSLAVLEWRAGLRGTGWASRSRGHAAARRPS</sequence>
<protein>
    <submittedName>
        <fullName evidence="1">Uncharacterized protein</fullName>
    </submittedName>
</protein>
<dbReference type="Proteomes" id="UP001500427">
    <property type="component" value="Unassembled WGS sequence"/>
</dbReference>
<evidence type="ECO:0000313" key="1">
    <source>
        <dbReference type="EMBL" id="GAA5028028.1"/>
    </source>
</evidence>
<name>A0ABP9JCT1_9MICO</name>
<organism evidence="1 2">
    <name type="scientific">Terrabacter aeriphilus</name>
    <dbReference type="NCBI Taxonomy" id="515662"/>
    <lineage>
        <taxon>Bacteria</taxon>
        <taxon>Bacillati</taxon>
        <taxon>Actinomycetota</taxon>
        <taxon>Actinomycetes</taxon>
        <taxon>Micrococcales</taxon>
        <taxon>Intrasporangiaceae</taxon>
        <taxon>Terrabacter</taxon>
    </lineage>
</organism>